<dbReference type="Pfam" id="PF02547">
    <property type="entry name" value="Queuosine_synth"/>
    <property type="match status" value="1"/>
</dbReference>
<evidence type="ECO:0000256" key="2">
    <source>
        <dbReference type="ARBA" id="ARBA00004691"/>
    </source>
</evidence>
<comment type="subunit">
    <text evidence="3 13">Monomer.</text>
</comment>
<evidence type="ECO:0000256" key="9">
    <source>
        <dbReference type="ARBA" id="ARBA00061210"/>
    </source>
</evidence>
<dbReference type="GO" id="GO:0051075">
    <property type="term" value="F:S-adenosylmethionine:tRNA ribosyltransferase-isomerase activity"/>
    <property type="evidence" value="ECO:0007669"/>
    <property type="project" value="UniProtKB-EC"/>
</dbReference>
<evidence type="ECO:0000256" key="8">
    <source>
        <dbReference type="ARBA" id="ARBA00052751"/>
    </source>
</evidence>
<dbReference type="FunFam" id="2.40.10.240:FF:000002">
    <property type="entry name" value="S-adenosylmethionine:tRNA ribosyltransferase-isomerase"/>
    <property type="match status" value="1"/>
</dbReference>
<dbReference type="PANTHER" id="PTHR30307">
    <property type="entry name" value="S-ADENOSYLMETHIONINE:TRNA RIBOSYLTRANSFERASE-ISOMERASE"/>
    <property type="match status" value="1"/>
</dbReference>
<dbReference type="InterPro" id="IPR042119">
    <property type="entry name" value="QueA_dom2"/>
</dbReference>
<evidence type="ECO:0000256" key="11">
    <source>
        <dbReference type="ARBA" id="ARBA00069325"/>
    </source>
</evidence>
<dbReference type="Gene3D" id="2.40.10.240">
    <property type="entry name" value="QueA-like"/>
    <property type="match status" value="1"/>
</dbReference>
<protein>
    <recommendedName>
        <fullName evidence="11 13">S-adenosylmethionine:tRNA ribosyltransferase-isomerase</fullName>
        <ecNumber evidence="10 13">2.4.99.17</ecNumber>
    </recommendedName>
    <alternativeName>
        <fullName evidence="12 13">Queuosine biosynthesis protein QueA</fullName>
    </alternativeName>
</protein>
<dbReference type="PANTHER" id="PTHR30307:SF0">
    <property type="entry name" value="S-ADENOSYLMETHIONINE:TRNA RIBOSYLTRANSFERASE-ISOMERASE"/>
    <property type="match status" value="1"/>
</dbReference>
<dbReference type="GO" id="GO:0005737">
    <property type="term" value="C:cytoplasm"/>
    <property type="evidence" value="ECO:0007669"/>
    <property type="project" value="UniProtKB-SubCell"/>
</dbReference>
<gene>
    <name evidence="13 14" type="primary">queA</name>
    <name evidence="14" type="ORF">H9729_02555</name>
</gene>
<dbReference type="GO" id="GO:0008616">
    <property type="term" value="P:tRNA queuosine(34) biosynthetic process"/>
    <property type="evidence" value="ECO:0007669"/>
    <property type="project" value="UniProtKB-UniRule"/>
</dbReference>
<dbReference type="SUPFAM" id="SSF111337">
    <property type="entry name" value="QueA-like"/>
    <property type="match status" value="1"/>
</dbReference>
<sequence>MLKKSDYFYELPEELIAQTPAEPRDASRLLVYDRKTGKTEHRIFRDIKEYLKPGDVLVVNNTKVLPARMYAYTKNGGKVEVLLLKRRDLTEWEVLVKPGKKAKVGTELVVSEELSLTVKDRTETGERVVEFHFDGVFEDILSRVGTMPLPPYIHEKLQDQSRYQTVYCKTDGSAAAPTAGLHFTRELLDEIKAMGVQVAEVLLHVGLGTFRPVKEEDLTHHVMHTEYYCVREEAAETVNAAKREGRRVIAVGTTSVRTLETVADENGFLRPCCGDTSIFIYPPYKFKCVDALITNFHLPESTLIMLVSALIGREECLRIYREAVEERYRFFSFGDACLFL</sequence>
<dbReference type="InterPro" id="IPR036100">
    <property type="entry name" value="QueA_sf"/>
</dbReference>
<evidence type="ECO:0000256" key="10">
    <source>
        <dbReference type="ARBA" id="ARBA00066503"/>
    </source>
</evidence>
<evidence type="ECO:0000256" key="12">
    <source>
        <dbReference type="ARBA" id="ARBA00076160"/>
    </source>
</evidence>
<keyword evidence="6 13" id="KW-0949">S-adenosyl-L-methionine</keyword>
<keyword evidence="14" id="KW-0328">Glycosyltransferase</keyword>
<reference evidence="14" key="1">
    <citation type="journal article" date="2021" name="PeerJ">
        <title>Extensive microbial diversity within the chicken gut microbiome revealed by metagenomics and culture.</title>
        <authorList>
            <person name="Gilroy R."/>
            <person name="Ravi A."/>
            <person name="Getino M."/>
            <person name="Pursley I."/>
            <person name="Horton D.L."/>
            <person name="Alikhan N.F."/>
            <person name="Baker D."/>
            <person name="Gharbi K."/>
            <person name="Hall N."/>
            <person name="Watson M."/>
            <person name="Adriaenssens E.M."/>
            <person name="Foster-Nyarko E."/>
            <person name="Jarju S."/>
            <person name="Secka A."/>
            <person name="Antonio M."/>
            <person name="Oren A."/>
            <person name="Chaudhuri R.R."/>
            <person name="La Ragione R."/>
            <person name="Hildebrand F."/>
            <person name="Pallen M.J."/>
        </authorList>
    </citation>
    <scope>NUCLEOTIDE SEQUENCE</scope>
    <source>
        <strain evidence="14">1345</strain>
    </source>
</reference>
<comment type="subcellular location">
    <subcellularLocation>
        <location evidence="1 13">Cytoplasm</location>
    </subcellularLocation>
</comment>
<comment type="function">
    <text evidence="13">Transfers and isomerizes the ribose moiety from AdoMet to the 7-aminomethyl group of 7-deazaguanine (preQ1-tRNA) to give epoxyqueuosine (oQ-tRNA).</text>
</comment>
<evidence type="ECO:0000256" key="6">
    <source>
        <dbReference type="ARBA" id="ARBA00022691"/>
    </source>
</evidence>
<evidence type="ECO:0000256" key="13">
    <source>
        <dbReference type="HAMAP-Rule" id="MF_00113"/>
    </source>
</evidence>
<comment type="caution">
    <text evidence="14">The sequence shown here is derived from an EMBL/GenBank/DDBJ whole genome shotgun (WGS) entry which is preliminary data.</text>
</comment>
<evidence type="ECO:0000256" key="1">
    <source>
        <dbReference type="ARBA" id="ARBA00004496"/>
    </source>
</evidence>
<evidence type="ECO:0000256" key="7">
    <source>
        <dbReference type="ARBA" id="ARBA00022785"/>
    </source>
</evidence>
<dbReference type="Gene3D" id="3.40.1780.10">
    <property type="entry name" value="QueA-like"/>
    <property type="match status" value="1"/>
</dbReference>
<dbReference type="NCBIfam" id="TIGR00113">
    <property type="entry name" value="queA"/>
    <property type="match status" value="1"/>
</dbReference>
<proteinExistence type="inferred from homology"/>
<dbReference type="Proteomes" id="UP000886750">
    <property type="component" value="Unassembled WGS sequence"/>
</dbReference>
<evidence type="ECO:0000256" key="5">
    <source>
        <dbReference type="ARBA" id="ARBA00022679"/>
    </source>
</evidence>
<evidence type="ECO:0000313" key="15">
    <source>
        <dbReference type="Proteomes" id="UP000886750"/>
    </source>
</evidence>
<dbReference type="HAMAP" id="MF_00113">
    <property type="entry name" value="QueA"/>
    <property type="match status" value="1"/>
</dbReference>
<dbReference type="EC" id="2.4.99.17" evidence="10 13"/>
<reference evidence="14" key="2">
    <citation type="submission" date="2021-04" db="EMBL/GenBank/DDBJ databases">
        <authorList>
            <person name="Gilroy R."/>
        </authorList>
    </citation>
    <scope>NUCLEOTIDE SEQUENCE</scope>
    <source>
        <strain evidence="14">1345</strain>
    </source>
</reference>
<organism evidence="14 15">
    <name type="scientific">Candidatus Borkfalkia excrementigallinarum</name>
    <dbReference type="NCBI Taxonomy" id="2838506"/>
    <lineage>
        <taxon>Bacteria</taxon>
        <taxon>Bacillati</taxon>
        <taxon>Bacillota</taxon>
        <taxon>Clostridia</taxon>
        <taxon>Christensenellales</taxon>
        <taxon>Christensenellaceae</taxon>
        <taxon>Candidatus Borkfalkia</taxon>
    </lineage>
</organism>
<evidence type="ECO:0000256" key="4">
    <source>
        <dbReference type="ARBA" id="ARBA00022490"/>
    </source>
</evidence>
<name>A0A9D1ZU67_9FIRM</name>
<dbReference type="InterPro" id="IPR042118">
    <property type="entry name" value="QueA_dom1"/>
</dbReference>
<dbReference type="EMBL" id="DXCQ01000025">
    <property type="protein sequence ID" value="HIY96547.1"/>
    <property type="molecule type" value="Genomic_DNA"/>
</dbReference>
<keyword evidence="4 13" id="KW-0963">Cytoplasm</keyword>
<comment type="pathway">
    <text evidence="2 13">tRNA modification; tRNA-queuosine biosynthesis.</text>
</comment>
<keyword evidence="5 13" id="KW-0808">Transferase</keyword>
<dbReference type="NCBIfam" id="NF001140">
    <property type="entry name" value="PRK00147.1"/>
    <property type="match status" value="1"/>
</dbReference>
<comment type="similarity">
    <text evidence="9 13">Belongs to the QueA family.</text>
</comment>
<accession>A0A9D1ZU67</accession>
<evidence type="ECO:0000256" key="3">
    <source>
        <dbReference type="ARBA" id="ARBA00011245"/>
    </source>
</evidence>
<dbReference type="InterPro" id="IPR003699">
    <property type="entry name" value="QueA"/>
</dbReference>
<dbReference type="FunFam" id="3.40.1780.10:FF:000001">
    <property type="entry name" value="S-adenosylmethionine:tRNA ribosyltransferase-isomerase"/>
    <property type="match status" value="1"/>
</dbReference>
<dbReference type="AlphaFoldDB" id="A0A9D1ZU67"/>
<comment type="catalytic activity">
    <reaction evidence="8 13">
        <text>7-aminomethyl-7-carbaguanosine(34) in tRNA + S-adenosyl-L-methionine = epoxyqueuosine(34) in tRNA + adenine + L-methionine + 2 H(+)</text>
        <dbReference type="Rhea" id="RHEA:32155"/>
        <dbReference type="Rhea" id="RHEA-COMP:10342"/>
        <dbReference type="Rhea" id="RHEA-COMP:18582"/>
        <dbReference type="ChEBI" id="CHEBI:15378"/>
        <dbReference type="ChEBI" id="CHEBI:16708"/>
        <dbReference type="ChEBI" id="CHEBI:57844"/>
        <dbReference type="ChEBI" id="CHEBI:59789"/>
        <dbReference type="ChEBI" id="CHEBI:82833"/>
        <dbReference type="ChEBI" id="CHEBI:194443"/>
        <dbReference type="EC" id="2.4.99.17"/>
    </reaction>
</comment>
<evidence type="ECO:0000313" key="14">
    <source>
        <dbReference type="EMBL" id="HIY96547.1"/>
    </source>
</evidence>
<keyword evidence="7 13" id="KW-0671">Queuosine biosynthesis</keyword>